<dbReference type="SMART" id="SM00060">
    <property type="entry name" value="FN3"/>
    <property type="match status" value="1"/>
</dbReference>
<evidence type="ECO:0000313" key="4">
    <source>
        <dbReference type="Proteomes" id="UP001154322"/>
    </source>
</evidence>
<dbReference type="InterPro" id="IPR036116">
    <property type="entry name" value="FN3_sf"/>
</dbReference>
<comment type="caution">
    <text evidence="3">The sequence shown here is derived from an EMBL/GenBank/DDBJ whole genome shotgun (WGS) entry which is preliminary data.</text>
</comment>
<feature type="chain" id="PRO_5047359121" evidence="1">
    <location>
        <begin position="25"/>
        <end position="280"/>
    </location>
</feature>
<accession>A0ABM9GA02</accession>
<proteinExistence type="predicted"/>
<keyword evidence="1" id="KW-0732">Signal</keyword>
<dbReference type="EMBL" id="CALYLO010000011">
    <property type="protein sequence ID" value="CAH8248501.1"/>
    <property type="molecule type" value="Genomic_DNA"/>
</dbReference>
<dbReference type="SUPFAM" id="SSF49265">
    <property type="entry name" value="Fibronectin type III"/>
    <property type="match status" value="1"/>
</dbReference>
<dbReference type="InterPro" id="IPR013783">
    <property type="entry name" value="Ig-like_fold"/>
</dbReference>
<organism evidence="3 4">
    <name type="scientific">Paenibacillus melissococcoides</name>
    <dbReference type="NCBI Taxonomy" id="2912268"/>
    <lineage>
        <taxon>Bacteria</taxon>
        <taxon>Bacillati</taxon>
        <taxon>Bacillota</taxon>
        <taxon>Bacilli</taxon>
        <taxon>Bacillales</taxon>
        <taxon>Paenibacillaceae</taxon>
        <taxon>Paenibacillus</taxon>
    </lineage>
</organism>
<dbReference type="CDD" id="cd00063">
    <property type="entry name" value="FN3"/>
    <property type="match status" value="1"/>
</dbReference>
<dbReference type="RefSeq" id="WP_213430577.1">
    <property type="nucleotide sequence ID" value="NZ_AP031290.1"/>
</dbReference>
<evidence type="ECO:0000256" key="1">
    <source>
        <dbReference type="SAM" id="SignalP"/>
    </source>
</evidence>
<feature type="domain" description="Fibronectin type-III" evidence="2">
    <location>
        <begin position="159"/>
        <end position="243"/>
    </location>
</feature>
<evidence type="ECO:0000259" key="2">
    <source>
        <dbReference type="PROSITE" id="PS50853"/>
    </source>
</evidence>
<dbReference type="Gene3D" id="2.60.40.10">
    <property type="entry name" value="Immunoglobulins"/>
    <property type="match status" value="1"/>
</dbReference>
<dbReference type="PROSITE" id="PS50853">
    <property type="entry name" value="FN3"/>
    <property type="match status" value="1"/>
</dbReference>
<keyword evidence="4" id="KW-1185">Reference proteome</keyword>
<gene>
    <name evidence="3" type="ORF">WJ0W_007169</name>
</gene>
<dbReference type="InterPro" id="IPR003961">
    <property type="entry name" value="FN3_dom"/>
</dbReference>
<name>A0ABM9GA02_9BACL</name>
<evidence type="ECO:0000313" key="3">
    <source>
        <dbReference type="EMBL" id="CAH8248501.1"/>
    </source>
</evidence>
<reference evidence="3" key="1">
    <citation type="submission" date="2022-06" db="EMBL/GenBank/DDBJ databases">
        <authorList>
            <person name="Dietemann V."/>
            <person name="Ory F."/>
            <person name="Dainat B."/>
            <person name="Oberhansli S."/>
        </authorList>
    </citation>
    <scope>NUCLEOTIDE SEQUENCE</scope>
    <source>
        <strain evidence="3">Ena-SAMPLE-TAB-26-04-2022-14:26:32:270-5432</strain>
    </source>
</reference>
<protein>
    <submittedName>
        <fullName evidence="3">Fibronectin type III domain-containing protein</fullName>
    </submittedName>
</protein>
<sequence>MKKGICTLLACLLLALTVPVSVSAYPGGLLDGQPFQLYTKDGLLKKTIYEVTDGLNYTGWELSCRVCSDGNTLKIPLKQSAQIKSYRISMHNGAGGANLSVYFQSKGNQAAYRKLSAKKNGVPEDYDIDVKDVDEIIIQNNGSNGAKIYEFDVFGEYDIPRPTKLRSEPDTRSIRLTWLGNQGANGYVVYVDGERHGEVNASTTEYEIRGLEPDRKYRIQVQTIYQGLMSGLSEVSYATPYDDPLPEPQFQADAWNDRLRISWTENGAVNYISCLRALGG</sequence>
<dbReference type="Pfam" id="PF00041">
    <property type="entry name" value="fn3"/>
    <property type="match status" value="1"/>
</dbReference>
<dbReference type="Proteomes" id="UP001154322">
    <property type="component" value="Unassembled WGS sequence"/>
</dbReference>
<feature type="signal peptide" evidence="1">
    <location>
        <begin position="1"/>
        <end position="24"/>
    </location>
</feature>